<dbReference type="InterPro" id="IPR045053">
    <property type="entry name" value="MAN-like"/>
</dbReference>
<evidence type="ECO:0000256" key="5">
    <source>
        <dbReference type="ARBA" id="ARBA00022525"/>
    </source>
</evidence>
<dbReference type="OrthoDB" id="428177at2759"/>
<dbReference type="Gene3D" id="3.20.20.80">
    <property type="entry name" value="Glycosidases"/>
    <property type="match status" value="1"/>
</dbReference>
<feature type="domain" description="Glycoside hydrolase family 5" evidence="10">
    <location>
        <begin position="78"/>
        <end position="266"/>
    </location>
</feature>
<keyword evidence="12" id="KW-1185">Reference proteome</keyword>
<reference evidence="11" key="1">
    <citation type="submission" date="2021-03" db="EMBL/GenBank/DDBJ databases">
        <authorList>
            <person name="Tagirdzhanova G."/>
        </authorList>
    </citation>
    <scope>NUCLEOTIDE SEQUENCE</scope>
</reference>
<evidence type="ECO:0000256" key="1">
    <source>
        <dbReference type="ARBA" id="ARBA00001678"/>
    </source>
</evidence>
<evidence type="ECO:0000256" key="2">
    <source>
        <dbReference type="ARBA" id="ARBA00004613"/>
    </source>
</evidence>
<dbReference type="EC" id="3.2.1.78" evidence="4"/>
<dbReference type="GO" id="GO:0016985">
    <property type="term" value="F:mannan endo-1,4-beta-mannosidase activity"/>
    <property type="evidence" value="ECO:0007669"/>
    <property type="project" value="UniProtKB-EC"/>
</dbReference>
<evidence type="ECO:0000256" key="3">
    <source>
        <dbReference type="ARBA" id="ARBA00005641"/>
    </source>
</evidence>
<dbReference type="Proteomes" id="UP000664169">
    <property type="component" value="Unassembled WGS sequence"/>
</dbReference>
<comment type="similarity">
    <text evidence="3">Belongs to the glycosyl hydrolase 5 (cellulase A) family.</text>
</comment>
<evidence type="ECO:0000256" key="6">
    <source>
        <dbReference type="ARBA" id="ARBA00022729"/>
    </source>
</evidence>
<evidence type="ECO:0000256" key="7">
    <source>
        <dbReference type="ARBA" id="ARBA00022801"/>
    </source>
</evidence>
<comment type="catalytic activity">
    <reaction evidence="1">
        <text>Random hydrolysis of (1-&gt;4)-beta-D-mannosidic linkages in mannans, galactomannans and glucomannans.</text>
        <dbReference type="EC" id="3.2.1.78"/>
    </reaction>
</comment>
<dbReference type="SUPFAM" id="SSF51445">
    <property type="entry name" value="(Trans)glycosidases"/>
    <property type="match status" value="1"/>
</dbReference>
<dbReference type="InterPro" id="IPR017853">
    <property type="entry name" value="GH"/>
</dbReference>
<keyword evidence="6 9" id="KW-0732">Signal</keyword>
<dbReference type="PANTHER" id="PTHR31451">
    <property type="match status" value="1"/>
</dbReference>
<keyword evidence="7" id="KW-0378">Hydrolase</keyword>
<keyword evidence="5" id="KW-0964">Secreted</keyword>
<dbReference type="Pfam" id="PF26410">
    <property type="entry name" value="GH5_mannosidase"/>
    <property type="match status" value="1"/>
</dbReference>
<comment type="caution">
    <text evidence="11">The sequence shown here is derived from an EMBL/GenBank/DDBJ whole genome shotgun (WGS) entry which is preliminary data.</text>
</comment>
<evidence type="ECO:0000256" key="8">
    <source>
        <dbReference type="ARBA" id="ARBA00023295"/>
    </source>
</evidence>
<feature type="chain" id="PRO_5034897861" description="mannan endo-1,4-beta-mannosidase" evidence="9">
    <location>
        <begin position="17"/>
        <end position="413"/>
    </location>
</feature>
<feature type="signal peptide" evidence="9">
    <location>
        <begin position="1"/>
        <end position="16"/>
    </location>
</feature>
<dbReference type="EMBL" id="CAJPDQ010000018">
    <property type="protein sequence ID" value="CAF9922259.1"/>
    <property type="molecule type" value="Genomic_DNA"/>
</dbReference>
<sequence>MLFSYSLLLLASLVSSVTVPLHKNAGWVIRDGTELKLEGKRFTTGGANVYWLGLDENVIPPKGKPFYAPFNASYPTFGRITEVMNTLNTLGATVLRSQTIGVSVGNPLSIMPALGHYNEQAFDTIDWAVYEAGRHGIRIMAPLTDNYDYYHGGKFDFLRFRGFNLTYNSSGDQNPEVMQFYTNRTIINDFKAYIKHIILHRNKYNGLRYADDPTIFGYETGNELSGPIFGDKNVPISWTSEIAEFVKQLAPRKLVIDGTYGINETHLGIEAVDIYSDHFYPRDNIKLEDDISAVYAANKAYIIGEYAWNNYNYGNPLPATTPSLADFLSSIQTAVLSKRARCTGDLFWSLFGHDVPNCHQYVNHTDGFTLQYGNPLNMVENNTNIATIRQHLFKLQGRDVGNSLPSSQCPGPR</sequence>
<keyword evidence="8" id="KW-0326">Glycosidase</keyword>
<evidence type="ECO:0000313" key="11">
    <source>
        <dbReference type="EMBL" id="CAF9922259.1"/>
    </source>
</evidence>
<organism evidence="11 12">
    <name type="scientific">Gomphillus americanus</name>
    <dbReference type="NCBI Taxonomy" id="1940652"/>
    <lineage>
        <taxon>Eukaryota</taxon>
        <taxon>Fungi</taxon>
        <taxon>Dikarya</taxon>
        <taxon>Ascomycota</taxon>
        <taxon>Pezizomycotina</taxon>
        <taxon>Lecanoromycetes</taxon>
        <taxon>OSLEUM clade</taxon>
        <taxon>Ostropomycetidae</taxon>
        <taxon>Ostropales</taxon>
        <taxon>Graphidaceae</taxon>
        <taxon>Gomphilloideae</taxon>
        <taxon>Gomphillus</taxon>
    </lineage>
</organism>
<dbReference type="GO" id="GO:0005576">
    <property type="term" value="C:extracellular region"/>
    <property type="evidence" value="ECO:0007669"/>
    <property type="project" value="UniProtKB-SubCell"/>
</dbReference>
<dbReference type="InterPro" id="IPR001547">
    <property type="entry name" value="Glyco_hydro_5"/>
</dbReference>
<evidence type="ECO:0000259" key="10">
    <source>
        <dbReference type="Pfam" id="PF26410"/>
    </source>
</evidence>
<gene>
    <name evidence="11" type="ORF">GOMPHAMPRED_002503</name>
</gene>
<dbReference type="AlphaFoldDB" id="A0A8H3FEW8"/>
<accession>A0A8H3FEW8</accession>
<protein>
    <recommendedName>
        <fullName evidence="4">mannan endo-1,4-beta-mannosidase</fullName>
        <ecNumber evidence="4">3.2.1.78</ecNumber>
    </recommendedName>
</protein>
<evidence type="ECO:0000256" key="4">
    <source>
        <dbReference type="ARBA" id="ARBA00012706"/>
    </source>
</evidence>
<evidence type="ECO:0000313" key="12">
    <source>
        <dbReference type="Proteomes" id="UP000664169"/>
    </source>
</evidence>
<name>A0A8H3FEW8_9LECA</name>
<evidence type="ECO:0000256" key="9">
    <source>
        <dbReference type="SAM" id="SignalP"/>
    </source>
</evidence>
<proteinExistence type="inferred from homology"/>
<comment type="subcellular location">
    <subcellularLocation>
        <location evidence="2">Secreted</location>
    </subcellularLocation>
</comment>
<dbReference type="PANTHER" id="PTHR31451:SF39">
    <property type="entry name" value="MANNAN ENDO-1,4-BETA-MANNOSIDASE 1"/>
    <property type="match status" value="1"/>
</dbReference>